<keyword evidence="2" id="KW-0645">Protease</keyword>
<dbReference type="Proteomes" id="UP001497457">
    <property type="component" value="Chromosome 14rd"/>
</dbReference>
<dbReference type="InterPro" id="IPR013128">
    <property type="entry name" value="Peptidase_C1A"/>
</dbReference>
<keyword evidence="4" id="KW-0378">Hydrolase</keyword>
<dbReference type="Gene3D" id="3.90.70.10">
    <property type="entry name" value="Cysteine proteinases"/>
    <property type="match status" value="1"/>
</dbReference>
<proteinExistence type="inferred from homology"/>
<dbReference type="InterPro" id="IPR013201">
    <property type="entry name" value="Prot_inhib_I29"/>
</dbReference>
<gene>
    <name evidence="9" type="ORF">URODEC1_LOCUS22201</name>
</gene>
<dbReference type="PROSITE" id="PS00639">
    <property type="entry name" value="THIOL_PROTEASE_HIS"/>
    <property type="match status" value="1"/>
</dbReference>
<evidence type="ECO:0000256" key="2">
    <source>
        <dbReference type="ARBA" id="ARBA00022670"/>
    </source>
</evidence>
<evidence type="ECO:0000256" key="3">
    <source>
        <dbReference type="ARBA" id="ARBA00022729"/>
    </source>
</evidence>
<dbReference type="Pfam" id="PF08246">
    <property type="entry name" value="Inhibitor_I29"/>
    <property type="match status" value="1"/>
</dbReference>
<evidence type="ECO:0000259" key="8">
    <source>
        <dbReference type="SMART" id="SM00848"/>
    </source>
</evidence>
<evidence type="ECO:0000256" key="5">
    <source>
        <dbReference type="ARBA" id="ARBA00022807"/>
    </source>
</evidence>
<evidence type="ECO:0000256" key="6">
    <source>
        <dbReference type="ARBA" id="ARBA00023157"/>
    </source>
</evidence>
<keyword evidence="6" id="KW-1015">Disulfide bond</keyword>
<dbReference type="CDD" id="cd02248">
    <property type="entry name" value="Peptidase_C1A"/>
    <property type="match status" value="1"/>
</dbReference>
<dbReference type="EMBL" id="OZ075124">
    <property type="protein sequence ID" value="CAL4923259.1"/>
    <property type="molecule type" value="Genomic_DNA"/>
</dbReference>
<feature type="domain" description="Peptidase C1A papain C-terminal" evidence="7">
    <location>
        <begin position="165"/>
        <end position="379"/>
    </location>
</feature>
<dbReference type="FunFam" id="3.90.70.10:FF:000067">
    <property type="entry name" value="Senescence-specific cysteine protease"/>
    <property type="match status" value="1"/>
</dbReference>
<keyword evidence="10" id="KW-1185">Reference proteome</keyword>
<dbReference type="SMART" id="SM00645">
    <property type="entry name" value="Pept_C1"/>
    <property type="match status" value="1"/>
</dbReference>
<dbReference type="PRINTS" id="PR00705">
    <property type="entry name" value="PAPAIN"/>
</dbReference>
<evidence type="ECO:0000256" key="1">
    <source>
        <dbReference type="ARBA" id="ARBA00008455"/>
    </source>
</evidence>
<dbReference type="SMART" id="SM00848">
    <property type="entry name" value="Inhibitor_I29"/>
    <property type="match status" value="1"/>
</dbReference>
<dbReference type="SUPFAM" id="SSF54001">
    <property type="entry name" value="Cysteine proteinases"/>
    <property type="match status" value="1"/>
</dbReference>
<evidence type="ECO:0000256" key="4">
    <source>
        <dbReference type="ARBA" id="ARBA00022801"/>
    </source>
</evidence>
<keyword evidence="3" id="KW-0732">Signal</keyword>
<accession>A0ABC8XAY7</accession>
<dbReference type="InterPro" id="IPR039417">
    <property type="entry name" value="Peptidase_C1A_papain-like"/>
</dbReference>
<sequence>MPTCMLKAQSQTKLHRLYDDRRSGEHMALSSGAMSSALGRRLILFTCCLALSAAAAASSAAAVVGDVAGGDNKLMMGRFLRWQAAYNRSYATAEERERRFQVYRRNIEHIEATNRAGNLTYTLGENQFADLTEQEFLDLYAMKAMPSSLRRDAGRKQANFSAVDAPTSVDWRAKGAVTPIKNQGPSCSSCWAFVTAATIESITKIKTGKLVSLSEQELIDCDPYDGGCNLGYFVNGYKWVIENGGLTTEANYPYQARRNYCSRSKAAQRAARISDYVQVPAGESQLQQAVAQQPVAAAIEMGGSLQFYSGGVFSGQCGTRMNHAITVVGYGADANTGLKYWLVKNSWGTSWGERGYLRMRRDFTRSGLCGIALDLAYPVV</sequence>
<dbReference type="GO" id="GO:0008234">
    <property type="term" value="F:cysteine-type peptidase activity"/>
    <property type="evidence" value="ECO:0007669"/>
    <property type="project" value="UniProtKB-KW"/>
</dbReference>
<comment type="similarity">
    <text evidence="1">Belongs to the peptidase C1 family.</text>
</comment>
<keyword evidence="5" id="KW-0788">Thiol protease</keyword>
<reference evidence="9 10" key="2">
    <citation type="submission" date="2024-10" db="EMBL/GenBank/DDBJ databases">
        <authorList>
            <person name="Ryan C."/>
        </authorList>
    </citation>
    <scope>NUCLEOTIDE SEQUENCE [LARGE SCALE GENOMIC DNA]</scope>
</reference>
<protein>
    <submittedName>
        <fullName evidence="9">Uncharacterized protein</fullName>
    </submittedName>
</protein>
<evidence type="ECO:0000313" key="9">
    <source>
        <dbReference type="EMBL" id="CAL4923259.1"/>
    </source>
</evidence>
<dbReference type="InterPro" id="IPR038765">
    <property type="entry name" value="Papain-like_cys_pep_sf"/>
</dbReference>
<dbReference type="GO" id="GO:0006508">
    <property type="term" value="P:proteolysis"/>
    <property type="evidence" value="ECO:0007669"/>
    <property type="project" value="UniProtKB-KW"/>
</dbReference>
<dbReference type="InterPro" id="IPR025660">
    <property type="entry name" value="Pept_his_AS"/>
</dbReference>
<evidence type="ECO:0000259" key="7">
    <source>
        <dbReference type="SMART" id="SM00645"/>
    </source>
</evidence>
<dbReference type="InterPro" id="IPR025661">
    <property type="entry name" value="Pept_asp_AS"/>
</dbReference>
<organism evidence="9 10">
    <name type="scientific">Urochloa decumbens</name>
    <dbReference type="NCBI Taxonomy" id="240449"/>
    <lineage>
        <taxon>Eukaryota</taxon>
        <taxon>Viridiplantae</taxon>
        <taxon>Streptophyta</taxon>
        <taxon>Embryophyta</taxon>
        <taxon>Tracheophyta</taxon>
        <taxon>Spermatophyta</taxon>
        <taxon>Magnoliopsida</taxon>
        <taxon>Liliopsida</taxon>
        <taxon>Poales</taxon>
        <taxon>Poaceae</taxon>
        <taxon>PACMAD clade</taxon>
        <taxon>Panicoideae</taxon>
        <taxon>Panicodae</taxon>
        <taxon>Paniceae</taxon>
        <taxon>Melinidinae</taxon>
        <taxon>Urochloa</taxon>
    </lineage>
</organism>
<dbReference type="InterPro" id="IPR000668">
    <property type="entry name" value="Peptidase_C1A_C"/>
</dbReference>
<name>A0ABC8XAY7_9POAL</name>
<dbReference type="AlphaFoldDB" id="A0ABC8XAY7"/>
<reference evidence="10" key="1">
    <citation type="submission" date="2024-06" db="EMBL/GenBank/DDBJ databases">
        <authorList>
            <person name="Ryan C."/>
        </authorList>
    </citation>
    <scope>NUCLEOTIDE SEQUENCE [LARGE SCALE GENOMIC DNA]</scope>
</reference>
<evidence type="ECO:0000313" key="10">
    <source>
        <dbReference type="Proteomes" id="UP001497457"/>
    </source>
</evidence>
<feature type="domain" description="Cathepsin propeptide inhibitor" evidence="8">
    <location>
        <begin position="79"/>
        <end position="136"/>
    </location>
</feature>
<dbReference type="Pfam" id="PF00112">
    <property type="entry name" value="Peptidase_C1"/>
    <property type="match status" value="1"/>
</dbReference>
<dbReference type="PANTHER" id="PTHR12411">
    <property type="entry name" value="CYSTEINE PROTEASE FAMILY C1-RELATED"/>
    <property type="match status" value="1"/>
</dbReference>
<dbReference type="PROSITE" id="PS00640">
    <property type="entry name" value="THIOL_PROTEASE_ASN"/>
    <property type="match status" value="1"/>
</dbReference>